<dbReference type="Pfam" id="PF00059">
    <property type="entry name" value="Lectin_C"/>
    <property type="match status" value="2"/>
</dbReference>
<sequence>MCHKLSLLILAIVVLADILPRTNCAMTVEYNITSSECESPFQSVNNGCYYFSDVQLDFDQAVDFCASLSHGHVNEITLAMLDYDMEEDQAILDKVAMTENIYWLGGKTENGDKWLWLDGREVNPQASFWDLGEPNEGGHNCIIAQKNTATLATATRAYVYDHECTDPLMFICQIGEIKCPPDFIKIGNYCYLQSWTIGLPRLHWQEARDYCKFLSVPVGYHSDLAVLGLQDQQDYNLMSDLWGSSTYAIWIGAYRNTNECYYQWIDGRELPLTSINWYKTSPNCNHLVCLNHWSSFSRTLLDDFVDNPLHFICQMVKEITEFTS</sequence>
<dbReference type="InterPro" id="IPR016186">
    <property type="entry name" value="C-type_lectin-like/link_sf"/>
</dbReference>
<dbReference type="SMART" id="SM00034">
    <property type="entry name" value="CLECT"/>
    <property type="match status" value="2"/>
</dbReference>
<gene>
    <name evidence="3" type="ORF">MNOR_LOCUS31041</name>
</gene>
<dbReference type="PANTHER" id="PTHR22803">
    <property type="entry name" value="MANNOSE, PHOSPHOLIPASE, LECTIN RECEPTOR RELATED"/>
    <property type="match status" value="1"/>
</dbReference>
<comment type="caution">
    <text evidence="3">The sequence shown here is derived from an EMBL/GenBank/DDBJ whole genome shotgun (WGS) entry which is preliminary data.</text>
</comment>
<dbReference type="Proteomes" id="UP001497623">
    <property type="component" value="Unassembled WGS sequence"/>
</dbReference>
<evidence type="ECO:0000259" key="2">
    <source>
        <dbReference type="PROSITE" id="PS50041"/>
    </source>
</evidence>
<protein>
    <recommendedName>
        <fullName evidence="2">C-type lectin domain-containing protein</fullName>
    </recommendedName>
</protein>
<organism evidence="3 4">
    <name type="scientific">Meganyctiphanes norvegica</name>
    <name type="common">Northern krill</name>
    <name type="synonym">Thysanopoda norvegica</name>
    <dbReference type="NCBI Taxonomy" id="48144"/>
    <lineage>
        <taxon>Eukaryota</taxon>
        <taxon>Metazoa</taxon>
        <taxon>Ecdysozoa</taxon>
        <taxon>Arthropoda</taxon>
        <taxon>Crustacea</taxon>
        <taxon>Multicrustacea</taxon>
        <taxon>Malacostraca</taxon>
        <taxon>Eumalacostraca</taxon>
        <taxon>Eucarida</taxon>
        <taxon>Euphausiacea</taxon>
        <taxon>Euphausiidae</taxon>
        <taxon>Meganyctiphanes</taxon>
    </lineage>
</organism>
<dbReference type="PROSITE" id="PS50041">
    <property type="entry name" value="C_TYPE_LECTIN_2"/>
    <property type="match status" value="2"/>
</dbReference>
<feature type="signal peptide" evidence="1">
    <location>
        <begin position="1"/>
        <end position="24"/>
    </location>
</feature>
<proteinExistence type="predicted"/>
<feature type="domain" description="C-type lectin" evidence="2">
    <location>
        <begin position="44"/>
        <end position="173"/>
    </location>
</feature>
<dbReference type="Gene3D" id="3.10.100.10">
    <property type="entry name" value="Mannose-Binding Protein A, subunit A"/>
    <property type="match status" value="2"/>
</dbReference>
<dbReference type="InterPro" id="IPR016187">
    <property type="entry name" value="CTDL_fold"/>
</dbReference>
<dbReference type="SUPFAM" id="SSF56436">
    <property type="entry name" value="C-type lectin-like"/>
    <property type="match status" value="2"/>
</dbReference>
<evidence type="ECO:0000313" key="3">
    <source>
        <dbReference type="EMBL" id="CAL4152702.1"/>
    </source>
</evidence>
<keyword evidence="1" id="KW-0732">Signal</keyword>
<dbReference type="AlphaFoldDB" id="A0AAV2RYP2"/>
<feature type="chain" id="PRO_5043528206" description="C-type lectin domain-containing protein" evidence="1">
    <location>
        <begin position="25"/>
        <end position="324"/>
    </location>
</feature>
<name>A0AAV2RYP2_MEGNR</name>
<reference evidence="3 4" key="1">
    <citation type="submission" date="2024-05" db="EMBL/GenBank/DDBJ databases">
        <authorList>
            <person name="Wallberg A."/>
        </authorList>
    </citation>
    <scope>NUCLEOTIDE SEQUENCE [LARGE SCALE GENOMIC DNA]</scope>
</reference>
<keyword evidence="4" id="KW-1185">Reference proteome</keyword>
<dbReference type="CDD" id="cd00037">
    <property type="entry name" value="CLECT"/>
    <property type="match status" value="2"/>
</dbReference>
<evidence type="ECO:0000313" key="4">
    <source>
        <dbReference type="Proteomes" id="UP001497623"/>
    </source>
</evidence>
<dbReference type="InterPro" id="IPR050111">
    <property type="entry name" value="C-type_lectin/snaclec_domain"/>
</dbReference>
<feature type="domain" description="C-type lectin" evidence="2">
    <location>
        <begin position="186"/>
        <end position="314"/>
    </location>
</feature>
<dbReference type="EMBL" id="CAXKWB010039162">
    <property type="protein sequence ID" value="CAL4152702.1"/>
    <property type="molecule type" value="Genomic_DNA"/>
</dbReference>
<evidence type="ECO:0000256" key="1">
    <source>
        <dbReference type="SAM" id="SignalP"/>
    </source>
</evidence>
<dbReference type="InterPro" id="IPR001304">
    <property type="entry name" value="C-type_lectin-like"/>
</dbReference>
<accession>A0AAV2RYP2</accession>